<dbReference type="InterPro" id="IPR000889">
    <property type="entry name" value="Glutathione_peroxidase"/>
</dbReference>
<feature type="active site" evidence="3">
    <location>
        <position position="37"/>
    </location>
</feature>
<comment type="function">
    <text evidence="3">Non-specific peroxidase that can use thioredoxin or glutathione as a reducing agent.</text>
</comment>
<dbReference type="InterPro" id="IPR033674">
    <property type="entry name" value="BtuE"/>
</dbReference>
<keyword evidence="1 3" id="KW-0575">Peroxidase</keyword>
<dbReference type="EC" id="1.11.1.24" evidence="3"/>
<gene>
    <name evidence="3" type="primary">btuE</name>
    <name evidence="4" type="ORF">O1Q98_04175</name>
</gene>
<dbReference type="GO" id="GO:0004602">
    <property type="term" value="F:glutathione peroxidase activity"/>
    <property type="evidence" value="ECO:0007669"/>
    <property type="project" value="UniProtKB-EC"/>
</dbReference>
<keyword evidence="5" id="KW-1185">Reference proteome</keyword>
<protein>
    <recommendedName>
        <fullName evidence="3">Thioredoxin/glutathione peroxidase BtuE</fullName>
        <ecNumber evidence="3">1.11.1.24</ecNumber>
        <ecNumber evidence="3">1.11.1.9</ecNumber>
    </recommendedName>
</protein>
<dbReference type="EC" id="1.11.1.9" evidence="3"/>
<dbReference type="PIRSF" id="PIRSF000303">
    <property type="entry name" value="Glutathion_perox"/>
    <property type="match status" value="1"/>
</dbReference>
<dbReference type="PANTHER" id="PTHR11592:SF40">
    <property type="entry name" value="THIOREDOXIN_GLUTATHIONE PEROXIDASE BTUE"/>
    <property type="match status" value="1"/>
</dbReference>
<dbReference type="InterPro" id="IPR029760">
    <property type="entry name" value="GPX_CS"/>
</dbReference>
<sequence length="183" mass="20361">MSNALYDIPLQTIDGHATSLANWREQVLLVVNVASQCGLTNQYEGLESLYKTYRDEGFAVLGFPCNQFAGQEPGSHEDIQAFCRTTFGVQFPLFSKLEVNGAGRHPLYQALIHAQPQAQYPQGSEFYARRVSRGQAPQHPGDILWNFEKFLINRQGDVVARFSPDMTPDDAQLLAAIKQALAS</sequence>
<evidence type="ECO:0000256" key="3">
    <source>
        <dbReference type="HAMAP-Rule" id="MF_02061"/>
    </source>
</evidence>
<name>A0ABY8G988_9GAMM</name>
<dbReference type="EMBL" id="CP114280">
    <property type="protein sequence ID" value="WFN56497.1"/>
    <property type="molecule type" value="Genomic_DNA"/>
</dbReference>
<dbReference type="CDD" id="cd00340">
    <property type="entry name" value="GSH_Peroxidase"/>
    <property type="match status" value="1"/>
</dbReference>
<keyword evidence="2 3" id="KW-0560">Oxidoreductase</keyword>
<dbReference type="SUPFAM" id="SSF52833">
    <property type="entry name" value="Thioredoxin-like"/>
    <property type="match status" value="1"/>
</dbReference>
<dbReference type="PROSITE" id="PS51355">
    <property type="entry name" value="GLUTATHIONE_PEROXID_3"/>
    <property type="match status" value="1"/>
</dbReference>
<comment type="similarity">
    <text evidence="3">Belongs to the glutathione peroxidase family. BtuE subfamily.</text>
</comment>
<dbReference type="Gene3D" id="3.40.30.10">
    <property type="entry name" value="Glutaredoxin"/>
    <property type="match status" value="1"/>
</dbReference>
<dbReference type="Proteomes" id="UP001219630">
    <property type="component" value="Chromosome"/>
</dbReference>
<evidence type="ECO:0000256" key="1">
    <source>
        <dbReference type="ARBA" id="ARBA00022559"/>
    </source>
</evidence>
<dbReference type="HAMAP" id="MF_02061">
    <property type="entry name" value="Thiored_glutath_peroxid"/>
    <property type="match status" value="1"/>
</dbReference>
<dbReference type="RefSeq" id="WP_125259063.1">
    <property type="nucleotide sequence ID" value="NZ_CP114280.1"/>
</dbReference>
<organism evidence="4 5">
    <name type="scientific">Dickeya lacustris</name>
    <dbReference type="NCBI Taxonomy" id="2259638"/>
    <lineage>
        <taxon>Bacteria</taxon>
        <taxon>Pseudomonadati</taxon>
        <taxon>Pseudomonadota</taxon>
        <taxon>Gammaproteobacteria</taxon>
        <taxon>Enterobacterales</taxon>
        <taxon>Pectobacteriaceae</taxon>
        <taxon>Dickeya</taxon>
    </lineage>
</organism>
<comment type="catalytic activity">
    <reaction evidence="3">
        <text>2 glutathione + H2O2 = glutathione disulfide + 2 H2O</text>
        <dbReference type="Rhea" id="RHEA:16833"/>
        <dbReference type="ChEBI" id="CHEBI:15377"/>
        <dbReference type="ChEBI" id="CHEBI:16240"/>
        <dbReference type="ChEBI" id="CHEBI:57925"/>
        <dbReference type="ChEBI" id="CHEBI:58297"/>
        <dbReference type="EC" id="1.11.1.9"/>
    </reaction>
</comment>
<evidence type="ECO:0000313" key="5">
    <source>
        <dbReference type="Proteomes" id="UP001219630"/>
    </source>
</evidence>
<dbReference type="PANTHER" id="PTHR11592">
    <property type="entry name" value="GLUTATHIONE PEROXIDASE"/>
    <property type="match status" value="1"/>
</dbReference>
<dbReference type="Pfam" id="PF00255">
    <property type="entry name" value="GSHPx"/>
    <property type="match status" value="1"/>
</dbReference>
<reference evidence="4 5" key="1">
    <citation type="submission" date="2022-12" db="EMBL/GenBank/DDBJ databases">
        <title>Complete genome sequencing of Dickeya lacustris type strain LMG30899.</title>
        <authorList>
            <person name="Dobhal S."/>
            <person name="Arizala D."/>
            <person name="Arif M."/>
        </authorList>
    </citation>
    <scope>NUCLEOTIDE SEQUENCE [LARGE SCALE GENOMIC DNA]</scope>
    <source>
        <strain evidence="4 5">LMG30899</strain>
    </source>
</reference>
<evidence type="ECO:0000313" key="4">
    <source>
        <dbReference type="EMBL" id="WFN56497.1"/>
    </source>
</evidence>
<dbReference type="InterPro" id="IPR036249">
    <property type="entry name" value="Thioredoxin-like_sf"/>
</dbReference>
<accession>A0ABY8G988</accession>
<dbReference type="PRINTS" id="PR01011">
    <property type="entry name" value="GLUTPROXDASE"/>
</dbReference>
<proteinExistence type="inferred from homology"/>
<dbReference type="NCBIfam" id="NF007900">
    <property type="entry name" value="PRK10606.1"/>
    <property type="match status" value="1"/>
</dbReference>
<dbReference type="PROSITE" id="PS00763">
    <property type="entry name" value="GLUTATHIONE_PEROXID_2"/>
    <property type="match status" value="1"/>
</dbReference>
<comment type="catalytic activity">
    <reaction evidence="3">
        <text>a hydroperoxide + [thioredoxin]-dithiol = an alcohol + [thioredoxin]-disulfide + H2O</text>
        <dbReference type="Rhea" id="RHEA:62620"/>
        <dbReference type="Rhea" id="RHEA-COMP:10698"/>
        <dbReference type="Rhea" id="RHEA-COMP:10700"/>
        <dbReference type="ChEBI" id="CHEBI:15377"/>
        <dbReference type="ChEBI" id="CHEBI:29950"/>
        <dbReference type="ChEBI" id="CHEBI:30879"/>
        <dbReference type="ChEBI" id="CHEBI:35924"/>
        <dbReference type="ChEBI" id="CHEBI:50058"/>
        <dbReference type="EC" id="1.11.1.24"/>
    </reaction>
</comment>
<evidence type="ECO:0000256" key="2">
    <source>
        <dbReference type="ARBA" id="ARBA00023002"/>
    </source>
</evidence>